<proteinExistence type="predicted"/>
<organism evidence="6 7">
    <name type="scientific">Owenia fusiformis</name>
    <name type="common">Polychaete worm</name>
    <dbReference type="NCBI Taxonomy" id="6347"/>
    <lineage>
        <taxon>Eukaryota</taxon>
        <taxon>Metazoa</taxon>
        <taxon>Spiralia</taxon>
        <taxon>Lophotrochozoa</taxon>
        <taxon>Annelida</taxon>
        <taxon>Polychaeta</taxon>
        <taxon>Sedentaria</taxon>
        <taxon>Canalipalpata</taxon>
        <taxon>Sabellida</taxon>
        <taxon>Oweniida</taxon>
        <taxon>Oweniidae</taxon>
        <taxon>Owenia</taxon>
    </lineage>
</organism>
<dbReference type="OrthoDB" id="6045046at2759"/>
<dbReference type="Proteomes" id="UP000749559">
    <property type="component" value="Unassembled WGS sequence"/>
</dbReference>
<dbReference type="Gene3D" id="3.30.160.60">
    <property type="entry name" value="Classic Zinc Finger"/>
    <property type="match status" value="1"/>
</dbReference>
<evidence type="ECO:0000313" key="6">
    <source>
        <dbReference type="EMBL" id="CAH1784796.1"/>
    </source>
</evidence>
<dbReference type="SMART" id="SM00184">
    <property type="entry name" value="RING"/>
    <property type="match status" value="2"/>
</dbReference>
<dbReference type="InterPro" id="IPR001841">
    <property type="entry name" value="Znf_RING"/>
</dbReference>
<dbReference type="PROSITE" id="PS00518">
    <property type="entry name" value="ZF_RING_1"/>
    <property type="match status" value="1"/>
</dbReference>
<name>A0A8J1T4T8_OWEFU</name>
<evidence type="ECO:0000256" key="3">
    <source>
        <dbReference type="ARBA" id="ARBA00022833"/>
    </source>
</evidence>
<dbReference type="PROSITE" id="PS50119">
    <property type="entry name" value="ZF_BBOX"/>
    <property type="match status" value="2"/>
</dbReference>
<evidence type="ECO:0000313" key="7">
    <source>
        <dbReference type="Proteomes" id="UP000749559"/>
    </source>
</evidence>
<dbReference type="Gene3D" id="3.30.40.10">
    <property type="entry name" value="Zinc/RING finger domain, C3HC4 (zinc finger)"/>
    <property type="match status" value="1"/>
</dbReference>
<dbReference type="AlphaFoldDB" id="A0A8J1T4T8"/>
<keyword evidence="5" id="KW-0472">Membrane</keyword>
<dbReference type="GO" id="GO:0008270">
    <property type="term" value="F:zinc ion binding"/>
    <property type="evidence" value="ECO:0007669"/>
    <property type="project" value="UniProtKB-KW"/>
</dbReference>
<feature type="compositionally biased region" description="Basic and acidic residues" evidence="4">
    <location>
        <begin position="449"/>
        <end position="458"/>
    </location>
</feature>
<reference evidence="6" key="1">
    <citation type="submission" date="2022-03" db="EMBL/GenBank/DDBJ databases">
        <authorList>
            <person name="Martin C."/>
        </authorList>
    </citation>
    <scope>NUCLEOTIDE SEQUENCE</scope>
</reference>
<keyword evidence="5" id="KW-1133">Transmembrane helix</keyword>
<keyword evidence="7" id="KW-1185">Reference proteome</keyword>
<evidence type="ECO:0000256" key="1">
    <source>
        <dbReference type="ARBA" id="ARBA00022723"/>
    </source>
</evidence>
<dbReference type="InterPro" id="IPR017907">
    <property type="entry name" value="Znf_RING_CS"/>
</dbReference>
<keyword evidence="5" id="KW-0812">Transmembrane</keyword>
<evidence type="ECO:0000256" key="5">
    <source>
        <dbReference type="SAM" id="Phobius"/>
    </source>
</evidence>
<keyword evidence="1" id="KW-0479">Metal-binding</keyword>
<dbReference type="InterPro" id="IPR000315">
    <property type="entry name" value="Znf_B-box"/>
</dbReference>
<dbReference type="SMART" id="SM00336">
    <property type="entry name" value="BBOX"/>
    <property type="match status" value="2"/>
</dbReference>
<keyword evidence="2" id="KW-0863">Zinc-finger</keyword>
<sequence length="458" mass="52070">MRSASSSQDLRMSVCTLCNMTLRNPRILPCLHVYCVECLDKLVVGEQRNLKCPECKEEHVIPEGGVEGFKTSFIHDDISSTLFQTYDKDGKPTCSICVTQDKNTVARVMCLNCGKVLCVKCRQSHDRFIGDHAILNLTGDNTADEKTAQEYNMNEQKVNCPIHKNSVLNWFCETDKTVICSECIAINHKGHEYVDIHVAAENNKKRIDGLLQNGDKMISVFDTAIKEAEQYKENMQATANNITDVLTNDMNAAIFAIRERYTAGIVKVVASIEDCTQPAEDHIEQIQHQKANIERTIDRLHTIMDNVNDAELANITSEIDSKAKQWKKNQTFVFEGKTLRINSKRGEIKQDSILLGKVNVKVNGDQSKTTYTFKVPIMLIAAFFIIFGIAINHRIQVVGKMREQNSENNHATNNYEFSSYLEYTYNYIHMPEKHERQFDEPQHMNSQGKAHDSVDLGY</sequence>
<comment type="caution">
    <text evidence="6">The sequence shown here is derived from an EMBL/GenBank/DDBJ whole genome shotgun (WGS) entry which is preliminary data.</text>
</comment>
<feature type="transmembrane region" description="Helical" evidence="5">
    <location>
        <begin position="371"/>
        <end position="392"/>
    </location>
</feature>
<accession>A0A8J1T4T8</accession>
<dbReference type="SUPFAM" id="SSF57845">
    <property type="entry name" value="B-box zinc-binding domain"/>
    <property type="match status" value="1"/>
</dbReference>
<feature type="region of interest" description="Disordered" evidence="4">
    <location>
        <begin position="438"/>
        <end position="458"/>
    </location>
</feature>
<dbReference type="Pfam" id="PF00097">
    <property type="entry name" value="zf-C3HC4"/>
    <property type="match status" value="1"/>
</dbReference>
<dbReference type="InterPro" id="IPR018957">
    <property type="entry name" value="Znf_C3HC4_RING-type"/>
</dbReference>
<dbReference type="Pfam" id="PF00643">
    <property type="entry name" value="zf-B_box"/>
    <property type="match status" value="1"/>
</dbReference>
<evidence type="ECO:0000256" key="2">
    <source>
        <dbReference type="ARBA" id="ARBA00022771"/>
    </source>
</evidence>
<dbReference type="InterPro" id="IPR013083">
    <property type="entry name" value="Znf_RING/FYVE/PHD"/>
</dbReference>
<dbReference type="EMBL" id="CAIIXF020000005">
    <property type="protein sequence ID" value="CAH1784796.1"/>
    <property type="molecule type" value="Genomic_DNA"/>
</dbReference>
<dbReference type="InterPro" id="IPR047153">
    <property type="entry name" value="TRIM45/56/19-like"/>
</dbReference>
<dbReference type="PANTHER" id="PTHR25462:SF296">
    <property type="entry name" value="MEIOTIC P26, ISOFORM F"/>
    <property type="match status" value="1"/>
</dbReference>
<dbReference type="PANTHER" id="PTHR25462">
    <property type="entry name" value="BONUS, ISOFORM C-RELATED"/>
    <property type="match status" value="1"/>
</dbReference>
<dbReference type="PROSITE" id="PS50089">
    <property type="entry name" value="ZF_RING_2"/>
    <property type="match status" value="1"/>
</dbReference>
<protein>
    <submittedName>
        <fullName evidence="6">Uncharacterized protein</fullName>
    </submittedName>
</protein>
<dbReference type="SUPFAM" id="SSF57850">
    <property type="entry name" value="RING/U-box"/>
    <property type="match status" value="1"/>
</dbReference>
<gene>
    <name evidence="6" type="ORF">OFUS_LOCUS10933</name>
</gene>
<keyword evidence="3" id="KW-0862">Zinc</keyword>
<evidence type="ECO:0000256" key="4">
    <source>
        <dbReference type="SAM" id="MobiDB-lite"/>
    </source>
</evidence>